<evidence type="ECO:0000313" key="3">
    <source>
        <dbReference type="Proteomes" id="UP001497623"/>
    </source>
</evidence>
<evidence type="ECO:0000256" key="1">
    <source>
        <dbReference type="SAM" id="SignalP"/>
    </source>
</evidence>
<reference evidence="2 3" key="1">
    <citation type="submission" date="2024-05" db="EMBL/GenBank/DDBJ databases">
        <authorList>
            <person name="Wallberg A."/>
        </authorList>
    </citation>
    <scope>NUCLEOTIDE SEQUENCE [LARGE SCALE GENOMIC DNA]</scope>
</reference>
<comment type="caution">
    <text evidence="2">The sequence shown here is derived from an EMBL/GenBank/DDBJ whole genome shotgun (WGS) entry which is preliminary data.</text>
</comment>
<feature type="non-terminal residue" evidence="2">
    <location>
        <position position="1"/>
    </location>
</feature>
<name>A0AAV2Q0R0_MEGNR</name>
<dbReference type="AlphaFoldDB" id="A0AAV2Q0R0"/>
<keyword evidence="1" id="KW-0732">Signal</keyword>
<dbReference type="Proteomes" id="UP001497623">
    <property type="component" value="Unassembled WGS sequence"/>
</dbReference>
<organism evidence="2 3">
    <name type="scientific">Meganyctiphanes norvegica</name>
    <name type="common">Northern krill</name>
    <name type="synonym">Thysanopoda norvegica</name>
    <dbReference type="NCBI Taxonomy" id="48144"/>
    <lineage>
        <taxon>Eukaryota</taxon>
        <taxon>Metazoa</taxon>
        <taxon>Ecdysozoa</taxon>
        <taxon>Arthropoda</taxon>
        <taxon>Crustacea</taxon>
        <taxon>Multicrustacea</taxon>
        <taxon>Malacostraca</taxon>
        <taxon>Eumalacostraca</taxon>
        <taxon>Eucarida</taxon>
        <taxon>Euphausiacea</taxon>
        <taxon>Euphausiidae</taxon>
        <taxon>Meganyctiphanes</taxon>
    </lineage>
</organism>
<protein>
    <submittedName>
        <fullName evidence="2">Uncharacterized protein</fullName>
    </submittedName>
</protein>
<feature type="signal peptide" evidence="1">
    <location>
        <begin position="1"/>
        <end position="27"/>
    </location>
</feature>
<sequence length="254" mass="27594">APSSSEHLLNKMMKAVTILAVVAYTLARPETRASDEDLAAELGLFPSEGTVQFRQVANPTTPNQVTDALLVCVKSNLENRGWCSSKRVQNGESTIPFDVNNGGDSSAETFGITNARVTGLCNIKRSKTAKFNNDESVLTTTLVVEDMRLVADYTVTFPGIGEAPSETRSGTVTEKVSKMFADVQLNVQDLKAQSIKSYSVRAGHDELEQVSNMGGNMQSLHVAGFRKSSRQILEDTMTKNMKVVINQAIQECKA</sequence>
<proteinExistence type="predicted"/>
<keyword evidence="3" id="KW-1185">Reference proteome</keyword>
<gene>
    <name evidence="2" type="ORF">MNOR_LOCUS6727</name>
</gene>
<dbReference type="EMBL" id="CAXKWB010002824">
    <property type="protein sequence ID" value="CAL4067779.1"/>
    <property type="molecule type" value="Genomic_DNA"/>
</dbReference>
<feature type="chain" id="PRO_5043797120" evidence="1">
    <location>
        <begin position="28"/>
        <end position="254"/>
    </location>
</feature>
<evidence type="ECO:0000313" key="2">
    <source>
        <dbReference type="EMBL" id="CAL4067779.1"/>
    </source>
</evidence>
<accession>A0AAV2Q0R0</accession>